<proteinExistence type="predicted"/>
<accession>A0A2Z3H9U0</accession>
<dbReference type="KEGG" id="gog:C1280_27040"/>
<keyword evidence="2" id="KW-1185">Reference proteome</keyword>
<protein>
    <submittedName>
        <fullName evidence="1">Uncharacterized protein</fullName>
    </submittedName>
</protein>
<dbReference type="Proteomes" id="UP000245802">
    <property type="component" value="Chromosome"/>
</dbReference>
<gene>
    <name evidence="1" type="ORF">C1280_27040</name>
</gene>
<organism evidence="1 2">
    <name type="scientific">Gemmata obscuriglobus</name>
    <dbReference type="NCBI Taxonomy" id="114"/>
    <lineage>
        <taxon>Bacteria</taxon>
        <taxon>Pseudomonadati</taxon>
        <taxon>Planctomycetota</taxon>
        <taxon>Planctomycetia</taxon>
        <taxon>Gemmatales</taxon>
        <taxon>Gemmataceae</taxon>
        <taxon>Gemmata</taxon>
    </lineage>
</organism>
<dbReference type="AlphaFoldDB" id="A0A2Z3H9U0"/>
<evidence type="ECO:0000313" key="2">
    <source>
        <dbReference type="Proteomes" id="UP000245802"/>
    </source>
</evidence>
<evidence type="ECO:0000313" key="1">
    <source>
        <dbReference type="EMBL" id="AWM40297.1"/>
    </source>
</evidence>
<reference evidence="1 2" key="1">
    <citation type="submission" date="2018-01" db="EMBL/GenBank/DDBJ databases">
        <title>G. obscuriglobus.</title>
        <authorList>
            <person name="Franke J."/>
            <person name="Blomberg W."/>
            <person name="Selmecki A."/>
        </authorList>
    </citation>
    <scope>NUCLEOTIDE SEQUENCE [LARGE SCALE GENOMIC DNA]</scope>
    <source>
        <strain evidence="1 2">DSM 5831</strain>
    </source>
</reference>
<name>A0A2Z3H9U0_9BACT</name>
<dbReference type="EMBL" id="CP025958">
    <property type="protein sequence ID" value="AWM40297.1"/>
    <property type="molecule type" value="Genomic_DNA"/>
</dbReference>
<sequence length="83" mass="8434">MVVVGGAAVVVVGTPCTHAPAACEQVPAGAYSGRSHTHPAPTHGRTIWFQLAPSVLPQRQSPPHAVGGPAVVTVWHGLLPCGE</sequence>